<dbReference type="AlphaFoldDB" id="T1ENZ1"/>
<gene>
    <name evidence="2" type="primary">20198291</name>
    <name evidence="1" type="ORF">HELRODRAFT_159377</name>
</gene>
<dbReference type="GeneID" id="20198291"/>
<evidence type="ECO:0000313" key="1">
    <source>
        <dbReference type="EMBL" id="ESO12792.1"/>
    </source>
</evidence>
<dbReference type="EMBL" id="AMQM01000240">
    <property type="status" value="NOT_ANNOTATED_CDS"/>
    <property type="molecule type" value="Genomic_DNA"/>
</dbReference>
<dbReference type="EMBL" id="KB095811">
    <property type="protein sequence ID" value="ESO12792.1"/>
    <property type="molecule type" value="Genomic_DNA"/>
</dbReference>
<evidence type="ECO:0000313" key="3">
    <source>
        <dbReference type="Proteomes" id="UP000015101"/>
    </source>
</evidence>
<dbReference type="RefSeq" id="XP_009009512.1">
    <property type="nucleotide sequence ID" value="XM_009011264.1"/>
</dbReference>
<keyword evidence="3" id="KW-1185">Reference proteome</keyword>
<accession>T1ENZ1</accession>
<dbReference type="CTD" id="20198291"/>
<dbReference type="HOGENOM" id="CLU_2266593_0_0_1"/>
<dbReference type="KEGG" id="hro:HELRODRAFT_159377"/>
<sequence>MQSIFAWSCVVHGMWSLNYVQFGTVLPAAHRKINLYVHTSMQALAEPLAKQKFVGVKDENVGVKKNRTMHLQQTNIILYKPFLRDIYKFARYIHLKFDFPDYK</sequence>
<reference evidence="2" key="3">
    <citation type="submission" date="2015-06" db="UniProtKB">
        <authorList>
            <consortium name="EnsemblMetazoa"/>
        </authorList>
    </citation>
    <scope>IDENTIFICATION</scope>
</reference>
<dbReference type="EnsemblMetazoa" id="HelroT159377">
    <property type="protein sequence ID" value="HelroP159377"/>
    <property type="gene ID" value="HelroG159377"/>
</dbReference>
<name>T1ENZ1_HELRO</name>
<organism evidence="2 3">
    <name type="scientific">Helobdella robusta</name>
    <name type="common">Californian leech</name>
    <dbReference type="NCBI Taxonomy" id="6412"/>
    <lineage>
        <taxon>Eukaryota</taxon>
        <taxon>Metazoa</taxon>
        <taxon>Spiralia</taxon>
        <taxon>Lophotrochozoa</taxon>
        <taxon>Annelida</taxon>
        <taxon>Clitellata</taxon>
        <taxon>Hirudinea</taxon>
        <taxon>Rhynchobdellida</taxon>
        <taxon>Glossiphoniidae</taxon>
        <taxon>Helobdella</taxon>
    </lineage>
</organism>
<dbReference type="InParanoid" id="T1ENZ1"/>
<proteinExistence type="predicted"/>
<evidence type="ECO:0000313" key="2">
    <source>
        <dbReference type="EnsemblMetazoa" id="HelroP159377"/>
    </source>
</evidence>
<reference evidence="1 3" key="2">
    <citation type="journal article" date="2013" name="Nature">
        <title>Insights into bilaterian evolution from three spiralian genomes.</title>
        <authorList>
            <person name="Simakov O."/>
            <person name="Marletaz F."/>
            <person name="Cho S.J."/>
            <person name="Edsinger-Gonzales E."/>
            <person name="Havlak P."/>
            <person name="Hellsten U."/>
            <person name="Kuo D.H."/>
            <person name="Larsson T."/>
            <person name="Lv J."/>
            <person name="Arendt D."/>
            <person name="Savage R."/>
            <person name="Osoegawa K."/>
            <person name="de Jong P."/>
            <person name="Grimwood J."/>
            <person name="Chapman J.A."/>
            <person name="Shapiro H."/>
            <person name="Aerts A."/>
            <person name="Otillar R.P."/>
            <person name="Terry A.Y."/>
            <person name="Boore J.L."/>
            <person name="Grigoriev I.V."/>
            <person name="Lindberg D.R."/>
            <person name="Seaver E.C."/>
            <person name="Weisblat D.A."/>
            <person name="Putnam N.H."/>
            <person name="Rokhsar D.S."/>
        </authorList>
    </citation>
    <scope>NUCLEOTIDE SEQUENCE</scope>
</reference>
<dbReference type="Proteomes" id="UP000015101">
    <property type="component" value="Unassembled WGS sequence"/>
</dbReference>
<reference evidence="3" key="1">
    <citation type="submission" date="2012-12" db="EMBL/GenBank/DDBJ databases">
        <authorList>
            <person name="Hellsten U."/>
            <person name="Grimwood J."/>
            <person name="Chapman J.A."/>
            <person name="Shapiro H."/>
            <person name="Aerts A."/>
            <person name="Otillar R.P."/>
            <person name="Terry A.Y."/>
            <person name="Boore J.L."/>
            <person name="Simakov O."/>
            <person name="Marletaz F."/>
            <person name="Cho S.-J."/>
            <person name="Edsinger-Gonzales E."/>
            <person name="Havlak P."/>
            <person name="Kuo D.-H."/>
            <person name="Larsson T."/>
            <person name="Lv J."/>
            <person name="Arendt D."/>
            <person name="Savage R."/>
            <person name="Osoegawa K."/>
            <person name="de Jong P."/>
            <person name="Lindberg D.R."/>
            <person name="Seaver E.C."/>
            <person name="Weisblat D.A."/>
            <person name="Putnam N.H."/>
            <person name="Grigoriev I.V."/>
            <person name="Rokhsar D.S."/>
        </authorList>
    </citation>
    <scope>NUCLEOTIDE SEQUENCE</scope>
</reference>
<protein>
    <submittedName>
        <fullName evidence="1 2">Uncharacterized protein</fullName>
    </submittedName>
</protein>